<comment type="caution">
    <text evidence="1">The sequence shown here is derived from an EMBL/GenBank/DDBJ whole genome shotgun (WGS) entry which is preliminary data.</text>
</comment>
<name>A0A4C1SDP1_EUMVA</name>
<dbReference type="Proteomes" id="UP000299102">
    <property type="component" value="Unassembled WGS sequence"/>
</dbReference>
<keyword evidence="2" id="KW-1185">Reference proteome</keyword>
<gene>
    <name evidence="1" type="ORF">EVAR_882_1</name>
</gene>
<evidence type="ECO:0000313" key="1">
    <source>
        <dbReference type="EMBL" id="GBP00279.1"/>
    </source>
</evidence>
<proteinExistence type="predicted"/>
<sequence length="142" mass="15857">MAVGGRMAPALARPLPFRATFDLWLDIKKRKRRDAPHRLAVGRSISRPLLKSSFPKMTCHGRCAASIPYAGTKYSPLVGGVRNTPNILAFRENPCAHAALGTYMVYVTSMCRAVYNHERSLLLQFANFEDVRRNGVLSHISE</sequence>
<evidence type="ECO:0000313" key="2">
    <source>
        <dbReference type="Proteomes" id="UP000299102"/>
    </source>
</evidence>
<accession>A0A4C1SDP1</accession>
<reference evidence="1 2" key="1">
    <citation type="journal article" date="2019" name="Commun. Biol.">
        <title>The bagworm genome reveals a unique fibroin gene that provides high tensile strength.</title>
        <authorList>
            <person name="Kono N."/>
            <person name="Nakamura H."/>
            <person name="Ohtoshi R."/>
            <person name="Tomita M."/>
            <person name="Numata K."/>
            <person name="Arakawa K."/>
        </authorList>
    </citation>
    <scope>NUCLEOTIDE SEQUENCE [LARGE SCALE GENOMIC DNA]</scope>
</reference>
<dbReference type="EMBL" id="BGZK01000005">
    <property type="protein sequence ID" value="GBP00279.1"/>
    <property type="molecule type" value="Genomic_DNA"/>
</dbReference>
<dbReference type="AlphaFoldDB" id="A0A4C1SDP1"/>
<organism evidence="1 2">
    <name type="scientific">Eumeta variegata</name>
    <name type="common">Bagworm moth</name>
    <name type="synonym">Eumeta japonica</name>
    <dbReference type="NCBI Taxonomy" id="151549"/>
    <lineage>
        <taxon>Eukaryota</taxon>
        <taxon>Metazoa</taxon>
        <taxon>Ecdysozoa</taxon>
        <taxon>Arthropoda</taxon>
        <taxon>Hexapoda</taxon>
        <taxon>Insecta</taxon>
        <taxon>Pterygota</taxon>
        <taxon>Neoptera</taxon>
        <taxon>Endopterygota</taxon>
        <taxon>Lepidoptera</taxon>
        <taxon>Glossata</taxon>
        <taxon>Ditrysia</taxon>
        <taxon>Tineoidea</taxon>
        <taxon>Psychidae</taxon>
        <taxon>Oiketicinae</taxon>
        <taxon>Eumeta</taxon>
    </lineage>
</organism>
<protein>
    <submittedName>
        <fullName evidence="1">Uncharacterized protein</fullName>
    </submittedName>
</protein>